<gene>
    <name evidence="1" type="ORF">LKD20_07455</name>
</gene>
<organism evidence="1 2">
    <name type="scientific">Veillonella fallax</name>
    <dbReference type="NCBI Taxonomy" id="2881272"/>
    <lineage>
        <taxon>Bacteria</taxon>
        <taxon>Bacillati</taxon>
        <taxon>Bacillota</taxon>
        <taxon>Negativicutes</taxon>
        <taxon>Veillonellales</taxon>
        <taxon>Veillonellaceae</taxon>
        <taxon>Veillonella</taxon>
    </lineage>
</organism>
<dbReference type="Gene3D" id="3.40.50.300">
    <property type="entry name" value="P-loop containing nucleotide triphosphate hydrolases"/>
    <property type="match status" value="1"/>
</dbReference>
<name>A0ABS8F5P9_9FIRM</name>
<accession>A0ABS8F5P9</accession>
<dbReference type="InterPro" id="IPR027417">
    <property type="entry name" value="P-loop_NTPase"/>
</dbReference>
<dbReference type="SUPFAM" id="SSF52540">
    <property type="entry name" value="P-loop containing nucleoside triphosphate hydrolases"/>
    <property type="match status" value="1"/>
</dbReference>
<proteinExistence type="predicted"/>
<evidence type="ECO:0000313" key="2">
    <source>
        <dbReference type="Proteomes" id="UP001198241"/>
    </source>
</evidence>
<dbReference type="RefSeq" id="WP_227721333.1">
    <property type="nucleotide sequence ID" value="NZ_JAJEQD010000014.1"/>
</dbReference>
<dbReference type="EMBL" id="JAJEQD010000014">
    <property type="protein sequence ID" value="MCC2156974.1"/>
    <property type="molecule type" value="Genomic_DNA"/>
</dbReference>
<evidence type="ECO:0000313" key="1">
    <source>
        <dbReference type="EMBL" id="MCC2156974.1"/>
    </source>
</evidence>
<reference evidence="1 2" key="1">
    <citation type="submission" date="2021-10" db="EMBL/GenBank/DDBJ databases">
        <title>Anaerobic single-cell dispensing facilitates the cultivation of human gut bacteria.</title>
        <authorList>
            <person name="Afrizal A."/>
        </authorList>
    </citation>
    <scope>NUCLEOTIDE SEQUENCE [LARGE SCALE GENOMIC DNA]</scope>
    <source>
        <strain evidence="1 2">CLA-AA-H247</strain>
    </source>
</reference>
<sequence length="640" mass="74670">MNENIIEILTNAKKQLEYYIPKIISTNNLTNHEDINVINEQYRQALKEITMILDIYNSSTPISALDKLINQTKDNFDIIINNCEENISNNIEIRDYDDYYYQYKSIFNNLESYLEKLISIRYLCRIGNQNTVIVGKNGSGKSSFASFIKNSFSDNIVVIPAQKYLVCKPLHDLNSLSMNRGTLGEVQYRNYIGELRESKYVDDVLNHLESIFSKLIITFCNEEVKKGLNYYYKKSIEGPENSLLIQVNNILANIIPGVQVQINSDYRCIDILKDNNIYNVNAMSDGEKVSLYYILHVILASENSYIIVDEPEIFLNTSVANRLWNYLEEIRPDCKFIYLSHNIDFIMSRKLAKLIWCVEYIYPNNWVLKDVEFQDNLLPKELIISLLGAQKTILFCEGNVGEVSDYSFYSALFSDKVFVYPVGGHREVIQYVRKFNSSLLNGYYNAVGIIDHDFLSEETIDDYLKDKIFTLPFNEIEMALLCDELLESIVSLYEDEIGTKEKIVDFKNKAFDLLKSNKDKIVSQNVKYYIEEQITTFRISDEKDMETITEGFYKWFDELKEKDLFKFYEDKINSIIDSKDYNEFLKISSLKSQLSKGLANKELDSNYLVKAIQRVSKDADLRKLLIERYFKEFNELISEN</sequence>
<protein>
    <submittedName>
        <fullName evidence="1">Uncharacterized protein</fullName>
    </submittedName>
</protein>
<dbReference type="Proteomes" id="UP001198241">
    <property type="component" value="Unassembled WGS sequence"/>
</dbReference>
<keyword evidence="2" id="KW-1185">Reference proteome</keyword>
<comment type="caution">
    <text evidence="1">The sequence shown here is derived from an EMBL/GenBank/DDBJ whole genome shotgun (WGS) entry which is preliminary data.</text>
</comment>